<keyword evidence="1" id="KW-0456">Lyase</keyword>
<evidence type="ECO:0000313" key="3">
    <source>
        <dbReference type="EMBL" id="GLY68867.1"/>
    </source>
</evidence>
<dbReference type="GO" id="GO:0019748">
    <property type="term" value="P:secondary metabolic process"/>
    <property type="evidence" value="ECO:0007669"/>
    <property type="project" value="TreeGrafter"/>
</dbReference>
<accession>A0A9W6R775</accession>
<evidence type="ECO:0000313" key="4">
    <source>
        <dbReference type="Proteomes" id="UP001165136"/>
    </source>
</evidence>
<dbReference type="GO" id="GO:0005829">
    <property type="term" value="C:cytosol"/>
    <property type="evidence" value="ECO:0007669"/>
    <property type="project" value="TreeGrafter"/>
</dbReference>
<dbReference type="Pfam" id="PF04909">
    <property type="entry name" value="Amidohydro_2"/>
    <property type="match status" value="1"/>
</dbReference>
<dbReference type="Proteomes" id="UP001165136">
    <property type="component" value="Unassembled WGS sequence"/>
</dbReference>
<dbReference type="InterPro" id="IPR032465">
    <property type="entry name" value="ACMSD"/>
</dbReference>
<dbReference type="SUPFAM" id="SSF51556">
    <property type="entry name" value="Metallo-dependent hydrolases"/>
    <property type="match status" value="1"/>
</dbReference>
<sequence length="353" mass="39391">MSELKTGGERGYLRIATEEAFCPPELAAAWREMIAGGEVDDPGFVSLVGFYQTHASERARLIGERLQDLGERRLSDMDAAGIDRQIISLTSPGTQVFDQGRAVGFATLANDQLAEACRAHPDRFTGLTAIAPQDPAHAATEIERGARELGFKGVIINSHTRGEYLDDRKFWPIFEAAQALDTPIYLHPNTPPSSMIQPLLEAGLDGAIYGFAVETGMHLLRIITSGALDEFPRLKIVVGHLGEALPFWLYRLDYMHAATVRSKRYDVMKPLQRKVSDYLRENVWVTTSGMAWAPAIKFCRSVLGADHVLYAMDYPYEYEPDEVHAQDELPLSPDEIKAFYQTNAERLFGLDRD</sequence>
<feature type="domain" description="Amidohydrolase-related" evidence="2">
    <location>
        <begin position="70"/>
        <end position="350"/>
    </location>
</feature>
<evidence type="ECO:0000256" key="1">
    <source>
        <dbReference type="ARBA" id="ARBA00023239"/>
    </source>
</evidence>
<evidence type="ECO:0000259" key="2">
    <source>
        <dbReference type="Pfam" id="PF04909"/>
    </source>
</evidence>
<dbReference type="GO" id="GO:0016787">
    <property type="term" value="F:hydrolase activity"/>
    <property type="evidence" value="ECO:0007669"/>
    <property type="project" value="InterPro"/>
</dbReference>
<dbReference type="RefSeq" id="WP_285488660.1">
    <property type="nucleotide sequence ID" value="NZ_BSTI01000013.1"/>
</dbReference>
<organism evidence="3 4">
    <name type="scientific">Amycolatopsis taiwanensis</name>
    <dbReference type="NCBI Taxonomy" id="342230"/>
    <lineage>
        <taxon>Bacteria</taxon>
        <taxon>Bacillati</taxon>
        <taxon>Actinomycetota</taxon>
        <taxon>Actinomycetes</taxon>
        <taxon>Pseudonocardiales</taxon>
        <taxon>Pseudonocardiaceae</taxon>
        <taxon>Amycolatopsis</taxon>
    </lineage>
</organism>
<name>A0A9W6R775_9PSEU</name>
<dbReference type="Gene3D" id="3.20.20.140">
    <property type="entry name" value="Metal-dependent hydrolases"/>
    <property type="match status" value="1"/>
</dbReference>
<comment type="caution">
    <text evidence="3">The sequence shown here is derived from an EMBL/GenBank/DDBJ whole genome shotgun (WGS) entry which is preliminary data.</text>
</comment>
<dbReference type="InterPro" id="IPR006680">
    <property type="entry name" value="Amidohydro-rel"/>
</dbReference>
<gene>
    <name evidence="3" type="ORF">Atai01_54860</name>
</gene>
<dbReference type="EMBL" id="BSTI01000013">
    <property type="protein sequence ID" value="GLY68867.1"/>
    <property type="molecule type" value="Genomic_DNA"/>
</dbReference>
<protein>
    <submittedName>
        <fullName evidence="3">Amidohydrolase</fullName>
    </submittedName>
</protein>
<dbReference type="PANTHER" id="PTHR21240:SF30">
    <property type="entry name" value="AMIDOHYDROLASE-RELATED DOMAIN-CONTAINING PROTEIN-RELATED"/>
    <property type="match status" value="1"/>
</dbReference>
<keyword evidence="4" id="KW-1185">Reference proteome</keyword>
<reference evidence="3" key="1">
    <citation type="submission" date="2023-03" db="EMBL/GenBank/DDBJ databases">
        <title>Amycolatopsis taiwanensis NBRC 103393.</title>
        <authorList>
            <person name="Ichikawa N."/>
            <person name="Sato H."/>
            <person name="Tonouchi N."/>
        </authorList>
    </citation>
    <scope>NUCLEOTIDE SEQUENCE</scope>
    <source>
        <strain evidence="3">NBRC 103393</strain>
    </source>
</reference>
<proteinExistence type="predicted"/>
<dbReference type="GO" id="GO:0016831">
    <property type="term" value="F:carboxy-lyase activity"/>
    <property type="evidence" value="ECO:0007669"/>
    <property type="project" value="InterPro"/>
</dbReference>
<dbReference type="InterPro" id="IPR032466">
    <property type="entry name" value="Metal_Hydrolase"/>
</dbReference>
<dbReference type="PANTHER" id="PTHR21240">
    <property type="entry name" value="2-AMINO-3-CARBOXYLMUCONATE-6-SEMIALDEHYDE DECARBOXYLASE"/>
    <property type="match status" value="1"/>
</dbReference>
<dbReference type="AlphaFoldDB" id="A0A9W6R775"/>